<proteinExistence type="predicted"/>
<evidence type="ECO:0000259" key="2">
    <source>
        <dbReference type="Pfam" id="PF18991"/>
    </source>
</evidence>
<evidence type="ECO:0000313" key="5">
    <source>
        <dbReference type="Proteomes" id="UP000183077"/>
    </source>
</evidence>
<dbReference type="Pfam" id="PF18991">
    <property type="entry name" value="DUF5724"/>
    <property type="match status" value="1"/>
</dbReference>
<protein>
    <recommendedName>
        <fullName evidence="6">DUF4132 domain-containing protein</fullName>
    </recommendedName>
</protein>
<accession>A0A1H6WYH4</accession>
<gene>
    <name evidence="4" type="ORF">SAMN04488018_11733</name>
</gene>
<feature type="domain" description="DUF5724" evidence="2">
    <location>
        <begin position="71"/>
        <end position="1275"/>
    </location>
</feature>
<evidence type="ECO:0008006" key="6">
    <source>
        <dbReference type="Google" id="ProtNLM"/>
    </source>
</evidence>
<dbReference type="EMBL" id="FNYS01000017">
    <property type="protein sequence ID" value="SEJ21923.1"/>
    <property type="molecule type" value="Genomic_DNA"/>
</dbReference>
<evidence type="ECO:0000313" key="4">
    <source>
        <dbReference type="EMBL" id="SEJ21923.1"/>
    </source>
</evidence>
<dbReference type="RefSeq" id="WP_074747197.1">
    <property type="nucleotide sequence ID" value="NZ_FNYS01000017.1"/>
</dbReference>
<feature type="domain" description="DUF4132" evidence="1">
    <location>
        <begin position="1316"/>
        <end position="1489"/>
    </location>
</feature>
<reference evidence="4 5" key="1">
    <citation type="submission" date="2016-10" db="EMBL/GenBank/DDBJ databases">
        <authorList>
            <person name="de Groot N.N."/>
        </authorList>
    </citation>
    <scope>NUCLEOTIDE SEQUENCE [LARGE SCALE GENOMIC DNA]</scope>
    <source>
        <strain evidence="4 5">DSM 23048</strain>
    </source>
</reference>
<dbReference type="Pfam" id="PF24879">
    <property type="entry name" value="DUF7737"/>
    <property type="match status" value="1"/>
</dbReference>
<dbReference type="InterPro" id="IPR056639">
    <property type="entry name" value="DUF7737"/>
</dbReference>
<dbReference type="Proteomes" id="UP000183077">
    <property type="component" value="Unassembled WGS sequence"/>
</dbReference>
<dbReference type="InterPro" id="IPR025406">
    <property type="entry name" value="DUF4132"/>
</dbReference>
<evidence type="ECO:0000259" key="1">
    <source>
        <dbReference type="Pfam" id="PF13569"/>
    </source>
</evidence>
<dbReference type="GeneID" id="82258085"/>
<evidence type="ECO:0000259" key="3">
    <source>
        <dbReference type="Pfam" id="PF24879"/>
    </source>
</evidence>
<dbReference type="InterPro" id="IPR043782">
    <property type="entry name" value="DUF5724"/>
</dbReference>
<organism evidence="4 5">
    <name type="scientific">Myroides marinus</name>
    <dbReference type="NCBI Taxonomy" id="703342"/>
    <lineage>
        <taxon>Bacteria</taxon>
        <taxon>Pseudomonadati</taxon>
        <taxon>Bacteroidota</taxon>
        <taxon>Flavobacteriia</taxon>
        <taxon>Flavobacteriales</taxon>
        <taxon>Flavobacteriaceae</taxon>
        <taxon>Myroides</taxon>
    </lineage>
</organism>
<feature type="domain" description="DUF7737" evidence="3">
    <location>
        <begin position="1580"/>
        <end position="1681"/>
    </location>
</feature>
<dbReference type="Pfam" id="PF13569">
    <property type="entry name" value="DUF4132"/>
    <property type="match status" value="1"/>
</dbReference>
<name>A0A1H6WYH4_9FLAO</name>
<sequence>MKDVTSILRNYQVPNRSYDAMHRELYAMAYSDKEGVLAPHIALFGLYFTGEVNDPDKAVYSAKVFTKYDAYFAELLKHNIISVWRDKEYYSLLVYFFGEYTAYWVRELLEHIDDYLLGQQYEDKNATWKNVESTFLKQCNVISGLIEGVYVYDAYSYETMTVELSIKEQIVYDMHLSHSKYLPYIWAVVLDKEEKAIEEVVEEICKGNSEHGRFTPSFLLMLMASKQSKYWEKARDILLDAGREEGLREDIIGLLPHIQIENLKYFLQVILEHNLTRYEAVSEGLIYQIGDYLEGNKQDKAKRQCELMLFAISHYDTIEDEELFRLSSKEFYALLSCYFWIHKEMAFRFVDVTYKVADRNYQQLILEFVRNFNEYEVETILFNRVLESKDLELIAIIIGRLDEYFSYNRASRHFIDLDNYEQMYQSFFTLYQELKGKEVVVKSAVRPDYYRDYILNSERLASILLSLTLSSSDKVLLFIDKRTSFSNEFKEVLLNTLLFDGEHYGLQGYGYDFTGQVRDTFPQQNQLAFAYLKERKEVIAFGCMRFLAVATLSEEEIQEIIAYFKNKFKKSQQHFIRLLVRRQDKVIDTILEKLLFEGNIDQRLAALEGLLALSQNEQTHYQLSNWLTQLDKLHTIFSKSEEEYLILLRDYARQDQEGADTDEELYSAEIITQVELPIANKDSLFSQRIQNNCGLSKSLQLILKDLDVLEHLLHENEGYEYTHFNYGQEQKVLLGTHFSKMHSYSEEGWTDIQHFQDYPLYAVWEQWYIDSGLDPIDLFLLNCATSETDVPDIISALLVDKIPYFYNELVEKYSNYWYAMGAIFTCLLYKYPFEEKTIYCLEGLKTIYNSITPEVLDLEVQTIIYGEEYSFTWVDYTDLSWYGEFLSLEFLEEEQYLDYFKLLRWRQLNCNKSDDSSYSLPFELMAYVYEQEVITKDEFILFLVQLSNRQTYFSKQIEPFTKRFITEKVGGVLEEFRSYYLHKVIERSNPSQTVFAVVFDFKVIYGAAYFFGLLEKVKTTGIARDSIYYYPGMQISFNEFGQVYSKLIRRTVPLTTDTQEEFNRKAKDVGFTDGQWIEIALACPQWIKYIAQYLDWNGLESAIWWLFAHLAENQKEKEKEFLGKAIQRYTDIEIEQFEQGVVDIDWFFSCYNTLGEERWQVVYGATKFMAVDGHTRVNLYADVLLGRVSMKDLKTKIITKRDRNYVRACGLFPLSETNREEDLMDRYELLEQFKKGSKKYGTMRQENDLKIYNVAMENIARAAGYKDPIRFQWSMESVQVQSILTDYKEVNLDEYNFSLTVEENGKVVLTVLNKVGKELKAIPAKIKKNELIVDLVERQKALKEQYSRSRLNLEQAMLRQDVFNIVELQKLLEHPIIKHHLTKLVFKCNGIFGFFIDRVFTTIDGEVVDTAASDEFSIAHCYDLYQSERWVAIQSYLFDKQIEQPFKQVFRELYLFNVAEEAEYGSSNRYAGYQVKQGQTLGLFKTRNWQHEYYANFSKLYFDQDIQVELYIDYSGGTNGYYGDYISLEHIMFYKASTQEALALKEINPIIFSEVMRDLDLVVSVAYVGEVDPETSMSTVQMRMAIVRETARLLKLSNIEYKERHVVITGTKGTYSLHLGSGVIHLMPGKHLYIEPVLTQDRGTLFLPFADDEPKTTEIVSKALILARDGNIKDTGILSQIE</sequence>